<dbReference type="AlphaFoldDB" id="A0A8X6R6F4"/>
<dbReference type="EMBL" id="BMAW01037893">
    <property type="protein sequence ID" value="GFU50362.1"/>
    <property type="molecule type" value="Genomic_DNA"/>
</dbReference>
<evidence type="ECO:0000313" key="1">
    <source>
        <dbReference type="EMBL" id="GFU50362.1"/>
    </source>
</evidence>
<keyword evidence="2" id="KW-1185">Reference proteome</keyword>
<comment type="caution">
    <text evidence="1">The sequence shown here is derived from an EMBL/GenBank/DDBJ whole genome shotgun (WGS) entry which is preliminary data.</text>
</comment>
<evidence type="ECO:0000313" key="2">
    <source>
        <dbReference type="Proteomes" id="UP000887013"/>
    </source>
</evidence>
<organism evidence="1 2">
    <name type="scientific">Nephila pilipes</name>
    <name type="common">Giant wood spider</name>
    <name type="synonym">Nephila maculata</name>
    <dbReference type="NCBI Taxonomy" id="299642"/>
    <lineage>
        <taxon>Eukaryota</taxon>
        <taxon>Metazoa</taxon>
        <taxon>Ecdysozoa</taxon>
        <taxon>Arthropoda</taxon>
        <taxon>Chelicerata</taxon>
        <taxon>Arachnida</taxon>
        <taxon>Araneae</taxon>
        <taxon>Araneomorphae</taxon>
        <taxon>Entelegynae</taxon>
        <taxon>Araneoidea</taxon>
        <taxon>Nephilidae</taxon>
        <taxon>Nephila</taxon>
    </lineage>
</organism>
<accession>A0A8X6R6F4</accession>
<sequence>MKPADTLNIANYITHRTDRTAYAGGGTALLIKTGPTGMKYGSVRKASLLGDSLENQFTNNRTPSNDFHTNRMLSCMQDYFNQPPDTSIPPLTSPLEV</sequence>
<protein>
    <submittedName>
        <fullName evidence="1">Uncharacterized protein</fullName>
    </submittedName>
</protein>
<dbReference type="Proteomes" id="UP000887013">
    <property type="component" value="Unassembled WGS sequence"/>
</dbReference>
<name>A0A8X6R6F4_NEPPI</name>
<gene>
    <name evidence="1" type="ORF">NPIL_62281</name>
</gene>
<dbReference type="OrthoDB" id="416454at2759"/>
<proteinExistence type="predicted"/>
<reference evidence="1" key="1">
    <citation type="submission" date="2020-08" db="EMBL/GenBank/DDBJ databases">
        <title>Multicomponent nature underlies the extraordinary mechanical properties of spider dragline silk.</title>
        <authorList>
            <person name="Kono N."/>
            <person name="Nakamura H."/>
            <person name="Mori M."/>
            <person name="Yoshida Y."/>
            <person name="Ohtoshi R."/>
            <person name="Malay A.D."/>
            <person name="Moran D.A.P."/>
            <person name="Tomita M."/>
            <person name="Numata K."/>
            <person name="Arakawa K."/>
        </authorList>
    </citation>
    <scope>NUCLEOTIDE SEQUENCE</scope>
</reference>